<sequence length="453" mass="49502">MRRICLALPTNRSCLPAISALHDEAAYAAAHFDVEVHMLVLDSCGAEAFARHAAAVGALPSTPGVVTHHLGEAQQRDFLRAAIGASGADKPDLLLDLMLPEALSYGACTNRAFLVAAALGCVSVHRRDSDSRYQELAGEAGQDGGGRDGTAPGAAFPIHHELLTLGRRAGDAAAAVTATDLDPRHADKPVSMVGASFVGEMSVDIAEIREIDPDAYHEVVGLWAPFDWTAERKREFADDSFRGAGTEPFTADHSTLTHVDPMRVDMCNIAFQGVQEAVPLLPATDTIGSDYFLIHLVHDATLPGVLHNRNIVNYYTPERRTGPGFTAYQTRFAKFFLSMLYLNFVYDRMERAGASLLDGQHRVRTGAIVELLWESSRLDQTENVQRLDVLDRVYRSLGGRYAEFADVLADSRERLLDEARRDIEEFAVLTEVWPALVRGARTAGPALLQRQPD</sequence>
<proteinExistence type="predicted"/>
<organism evidence="2 3">
    <name type="scientific">Actinacidiphila reveromycinica</name>
    <dbReference type="NCBI Taxonomy" id="659352"/>
    <lineage>
        <taxon>Bacteria</taxon>
        <taxon>Bacillati</taxon>
        <taxon>Actinomycetota</taxon>
        <taxon>Actinomycetes</taxon>
        <taxon>Kitasatosporales</taxon>
        <taxon>Streptomycetaceae</taxon>
        <taxon>Actinacidiphila</taxon>
    </lineage>
</organism>
<evidence type="ECO:0000256" key="1">
    <source>
        <dbReference type="SAM" id="MobiDB-lite"/>
    </source>
</evidence>
<dbReference type="Proteomes" id="UP000595703">
    <property type="component" value="Chromosome"/>
</dbReference>
<reference evidence="2 3" key="2">
    <citation type="journal article" date="2011" name="J. Antibiot.">
        <title>Furaquinocins I and J: novel polyketide isoprenoid hybrid compounds from Streptomyces reveromyceticus SN-593.</title>
        <authorList>
            <person name="Panthee S."/>
            <person name="Takahashi S."/>
            <person name="Takagi H."/>
            <person name="Nogawa T."/>
            <person name="Oowada E."/>
            <person name="Uramoto M."/>
            <person name="Osada H."/>
        </authorList>
    </citation>
    <scope>NUCLEOTIDE SEQUENCE [LARGE SCALE GENOMIC DNA]</scope>
    <source>
        <strain evidence="2 3">SN-593</strain>
    </source>
</reference>
<reference evidence="2 3" key="4">
    <citation type="journal article" date="2020" name="Sci. Rep.">
        <title>beta-carboline chemical signals induce reveromycin production through a LuxR family regulator in Streptomyces sp. SN-593.</title>
        <authorList>
            <person name="Panthee S."/>
            <person name="Kito N."/>
            <person name="Hayashi T."/>
            <person name="Shimizu T."/>
            <person name="Ishikawa J."/>
            <person name="Hamamoto H."/>
            <person name="Osada H."/>
            <person name="Takahashi S."/>
        </authorList>
    </citation>
    <scope>NUCLEOTIDE SEQUENCE [LARGE SCALE GENOMIC DNA]</scope>
    <source>
        <strain evidence="2 3">SN-593</strain>
    </source>
</reference>
<dbReference type="InterPro" id="IPR046238">
    <property type="entry name" value="DUF6271"/>
</dbReference>
<dbReference type="Pfam" id="PF19787">
    <property type="entry name" value="DUF6271"/>
    <property type="match status" value="1"/>
</dbReference>
<dbReference type="KEGG" id="arev:RVR_8488"/>
<dbReference type="EMBL" id="AP018365">
    <property type="protein sequence ID" value="BBB01204.1"/>
    <property type="molecule type" value="Genomic_DNA"/>
</dbReference>
<reference evidence="2 3" key="1">
    <citation type="journal article" date="2010" name="J. Bacteriol.">
        <title>Biochemical characterization of a novel indole prenyltransferase from Streptomyces sp. SN-593.</title>
        <authorList>
            <person name="Takahashi S."/>
            <person name="Takagi H."/>
            <person name="Toyoda A."/>
            <person name="Uramoto M."/>
            <person name="Nogawa T."/>
            <person name="Ueki M."/>
            <person name="Sakaki Y."/>
            <person name="Osada H."/>
        </authorList>
    </citation>
    <scope>NUCLEOTIDE SEQUENCE [LARGE SCALE GENOMIC DNA]</scope>
    <source>
        <strain evidence="2 3">SN-593</strain>
    </source>
</reference>
<protein>
    <submittedName>
        <fullName evidence="2">Uncharacterized protein</fullName>
    </submittedName>
</protein>
<keyword evidence="3" id="KW-1185">Reference proteome</keyword>
<dbReference type="RefSeq" id="WP_202237132.1">
    <property type="nucleotide sequence ID" value="NZ_AP018365.1"/>
</dbReference>
<evidence type="ECO:0000313" key="2">
    <source>
        <dbReference type="EMBL" id="BBB01204.1"/>
    </source>
</evidence>
<feature type="region of interest" description="Disordered" evidence="1">
    <location>
        <begin position="132"/>
        <end position="152"/>
    </location>
</feature>
<name>A0A7U3VRW4_9ACTN</name>
<reference evidence="2 3" key="3">
    <citation type="journal article" date="2011" name="Nat. Chem. Biol.">
        <title>Reveromycin A biosynthesis uses RevG and RevJ for stereospecific spiroacetal formation.</title>
        <authorList>
            <person name="Takahashi S."/>
            <person name="Toyoda A."/>
            <person name="Sekiyama Y."/>
            <person name="Takagi H."/>
            <person name="Nogawa T."/>
            <person name="Uramoto M."/>
            <person name="Suzuki R."/>
            <person name="Koshino H."/>
            <person name="Kumano T."/>
            <person name="Panthee S."/>
            <person name="Dairi T."/>
            <person name="Ishikawa J."/>
            <person name="Ikeda H."/>
            <person name="Sakaki Y."/>
            <person name="Osada H."/>
        </authorList>
    </citation>
    <scope>NUCLEOTIDE SEQUENCE [LARGE SCALE GENOMIC DNA]</scope>
    <source>
        <strain evidence="2 3">SN-593</strain>
    </source>
</reference>
<dbReference type="AlphaFoldDB" id="A0A7U3VRW4"/>
<accession>A0A7U3VRW4</accession>
<gene>
    <name evidence="2" type="ORF">RVR_8488</name>
</gene>
<evidence type="ECO:0000313" key="3">
    <source>
        <dbReference type="Proteomes" id="UP000595703"/>
    </source>
</evidence>